<gene>
    <name evidence="1" type="ORF">CCC_03203</name>
</gene>
<dbReference type="PANTHER" id="PTHR37526">
    <property type="entry name" value="PROTEIN TUSB"/>
    <property type="match status" value="1"/>
</dbReference>
<dbReference type="GO" id="GO:1990228">
    <property type="term" value="C:sulfurtransferase complex"/>
    <property type="evidence" value="ECO:0007669"/>
    <property type="project" value="TreeGrafter"/>
</dbReference>
<dbReference type="NCBIfam" id="TIGR03011">
    <property type="entry name" value="sulf_tusB_dsrH"/>
    <property type="match status" value="1"/>
</dbReference>
<reference evidence="1 2" key="1">
    <citation type="submission" date="2015-01" db="EMBL/GenBank/DDBJ databases">
        <title>Genome Sequence of Magnetospirillum magnetotacticum Strain MS-1.</title>
        <authorList>
            <person name="Marinov G.K."/>
            <person name="Smalley M.D."/>
            <person name="DeSalvo G."/>
        </authorList>
    </citation>
    <scope>NUCLEOTIDE SEQUENCE [LARGE SCALE GENOMIC DNA]</scope>
    <source>
        <strain evidence="1 2">MS-1</strain>
    </source>
</reference>
<evidence type="ECO:0000313" key="2">
    <source>
        <dbReference type="Proteomes" id="UP000031971"/>
    </source>
</evidence>
<dbReference type="PANTHER" id="PTHR37526:SF1">
    <property type="entry name" value="PROTEIN TUSB"/>
    <property type="match status" value="1"/>
</dbReference>
<dbReference type="RefSeq" id="WP_009867033.1">
    <property type="nucleotide sequence ID" value="NZ_JXSL01000009.1"/>
</dbReference>
<comment type="caution">
    <text evidence="1">The sequence shown here is derived from an EMBL/GenBank/DDBJ whole genome shotgun (WGS) entry which is preliminary data.</text>
</comment>
<evidence type="ECO:0000313" key="1">
    <source>
        <dbReference type="EMBL" id="KIM00601.1"/>
    </source>
</evidence>
<dbReference type="Proteomes" id="UP000031971">
    <property type="component" value="Unassembled WGS sequence"/>
</dbReference>
<dbReference type="Pfam" id="PF04077">
    <property type="entry name" value="DsrH"/>
    <property type="match status" value="1"/>
</dbReference>
<name>A0A0C2Z147_PARME</name>
<dbReference type="EMBL" id="JXSL01000009">
    <property type="protein sequence ID" value="KIM00601.1"/>
    <property type="molecule type" value="Genomic_DNA"/>
</dbReference>
<accession>A0A0C2Z147</accession>
<dbReference type="InterPro" id="IPR027396">
    <property type="entry name" value="DsrEFH-like"/>
</dbReference>
<organism evidence="1 2">
    <name type="scientific">Paramagnetospirillum magnetotacticum MS-1</name>
    <dbReference type="NCBI Taxonomy" id="272627"/>
    <lineage>
        <taxon>Bacteria</taxon>
        <taxon>Pseudomonadati</taxon>
        <taxon>Pseudomonadota</taxon>
        <taxon>Alphaproteobacteria</taxon>
        <taxon>Rhodospirillales</taxon>
        <taxon>Magnetospirillaceae</taxon>
        <taxon>Paramagnetospirillum</taxon>
    </lineage>
</organism>
<proteinExistence type="predicted"/>
<dbReference type="GO" id="GO:0002143">
    <property type="term" value="P:tRNA wobble position uridine thiolation"/>
    <property type="evidence" value="ECO:0007669"/>
    <property type="project" value="InterPro"/>
</dbReference>
<dbReference type="InterPro" id="IPR007215">
    <property type="entry name" value="Sulphur_relay_TusB/DsrH"/>
</dbReference>
<protein>
    <submittedName>
        <fullName evidence="1">tRNA 5-methylaminomethyl-2-thiouridine synthase TusB</fullName>
    </submittedName>
</protein>
<dbReference type="OrthoDB" id="9795117at2"/>
<dbReference type="AlphaFoldDB" id="A0A0C2Z147"/>
<dbReference type="SUPFAM" id="SSF75169">
    <property type="entry name" value="DsrEFH-like"/>
    <property type="match status" value="1"/>
</dbReference>
<dbReference type="STRING" id="272627.CCC_03203"/>
<keyword evidence="2" id="KW-1185">Reference proteome</keyword>
<sequence length="102" mass="10514">MSALHTVNKSPFERSCLEACLGHAQPGDAVLLMEDAVIAALSGTAFEGKMADAAKTLRLAVLGPDLAARGLDPTKVVSGISVVDYAGFVDLAAETKATNAWL</sequence>
<dbReference type="Gene3D" id="3.40.1260.10">
    <property type="entry name" value="DsrEFH-like"/>
    <property type="match status" value="1"/>
</dbReference>